<proteinExistence type="predicted"/>
<name>A0A561TWB1_9ACTN</name>
<gene>
    <name evidence="1" type="ORF">FHX73_12514</name>
</gene>
<comment type="caution">
    <text evidence="1">The sequence shown here is derived from an EMBL/GenBank/DDBJ whole genome shotgun (WGS) entry which is preliminary data.</text>
</comment>
<dbReference type="EMBL" id="VIWT01000002">
    <property type="protein sequence ID" value="TWF91399.1"/>
    <property type="molecule type" value="Genomic_DNA"/>
</dbReference>
<reference evidence="1 2" key="1">
    <citation type="submission" date="2019-06" db="EMBL/GenBank/DDBJ databases">
        <title>Sequencing the genomes of 1000 actinobacteria strains.</title>
        <authorList>
            <person name="Klenk H.-P."/>
        </authorList>
    </citation>
    <scope>NUCLEOTIDE SEQUENCE [LARGE SCALE GENOMIC DNA]</scope>
    <source>
        <strain evidence="1 2">DSM 44826</strain>
    </source>
</reference>
<keyword evidence="2" id="KW-1185">Reference proteome</keyword>
<protein>
    <submittedName>
        <fullName evidence="1">Uncharacterized protein</fullName>
    </submittedName>
</protein>
<dbReference type="Proteomes" id="UP000317940">
    <property type="component" value="Unassembled WGS sequence"/>
</dbReference>
<organism evidence="1 2">
    <name type="scientific">Kitasatospora viridis</name>
    <dbReference type="NCBI Taxonomy" id="281105"/>
    <lineage>
        <taxon>Bacteria</taxon>
        <taxon>Bacillati</taxon>
        <taxon>Actinomycetota</taxon>
        <taxon>Actinomycetes</taxon>
        <taxon>Kitasatosporales</taxon>
        <taxon>Streptomycetaceae</taxon>
        <taxon>Kitasatospora</taxon>
    </lineage>
</organism>
<sequence>MLVENMAKAWEKRAALGQEVGTRLPRNPAGGAGADQSYLDAIATGVAGPDSLDSGTWACTFNTLPAICSSTNGCTS</sequence>
<evidence type="ECO:0000313" key="1">
    <source>
        <dbReference type="EMBL" id="TWF91399.1"/>
    </source>
</evidence>
<accession>A0A561TWB1</accession>
<dbReference type="AlphaFoldDB" id="A0A561TWB1"/>
<dbReference type="RefSeq" id="WP_145908997.1">
    <property type="nucleotide sequence ID" value="NZ_BAAAMZ010000010.1"/>
</dbReference>
<evidence type="ECO:0000313" key="2">
    <source>
        <dbReference type="Proteomes" id="UP000317940"/>
    </source>
</evidence>